<proteinExistence type="predicted"/>
<keyword evidence="2" id="KW-1185">Reference proteome</keyword>
<evidence type="ECO:0008006" key="3">
    <source>
        <dbReference type="Google" id="ProtNLM"/>
    </source>
</evidence>
<reference evidence="1" key="1">
    <citation type="journal article" date="2020" name="Stud. Mycol.">
        <title>101 Dothideomycetes genomes: a test case for predicting lifestyles and emergence of pathogens.</title>
        <authorList>
            <person name="Haridas S."/>
            <person name="Albert R."/>
            <person name="Binder M."/>
            <person name="Bloem J."/>
            <person name="Labutti K."/>
            <person name="Salamov A."/>
            <person name="Andreopoulos B."/>
            <person name="Baker S."/>
            <person name="Barry K."/>
            <person name="Bills G."/>
            <person name="Bluhm B."/>
            <person name="Cannon C."/>
            <person name="Castanera R."/>
            <person name="Culley D."/>
            <person name="Daum C."/>
            <person name="Ezra D."/>
            <person name="Gonzalez J."/>
            <person name="Henrissat B."/>
            <person name="Kuo A."/>
            <person name="Liang C."/>
            <person name="Lipzen A."/>
            <person name="Lutzoni F."/>
            <person name="Magnuson J."/>
            <person name="Mondo S."/>
            <person name="Nolan M."/>
            <person name="Ohm R."/>
            <person name="Pangilinan J."/>
            <person name="Park H.-J."/>
            <person name="Ramirez L."/>
            <person name="Alfaro M."/>
            <person name="Sun H."/>
            <person name="Tritt A."/>
            <person name="Yoshinaga Y."/>
            <person name="Zwiers L.-H."/>
            <person name="Turgeon B."/>
            <person name="Goodwin S."/>
            <person name="Spatafora J."/>
            <person name="Crous P."/>
            <person name="Grigoriev I."/>
        </authorList>
    </citation>
    <scope>NUCLEOTIDE SEQUENCE</scope>
    <source>
        <strain evidence="1">CBS 207.26</strain>
    </source>
</reference>
<accession>A0A6A6DXR2</accession>
<protein>
    <recommendedName>
        <fullName evidence="3">Reverse transcriptase domain-containing protein</fullName>
    </recommendedName>
</protein>
<dbReference type="OrthoDB" id="3909595at2759"/>
<evidence type="ECO:0000313" key="1">
    <source>
        <dbReference type="EMBL" id="KAF2183565.1"/>
    </source>
</evidence>
<dbReference type="InterPro" id="IPR043502">
    <property type="entry name" value="DNA/RNA_pol_sf"/>
</dbReference>
<name>A0A6A6DXR2_9PEZI</name>
<dbReference type="EMBL" id="ML994642">
    <property type="protein sequence ID" value="KAF2183565.1"/>
    <property type="molecule type" value="Genomic_DNA"/>
</dbReference>
<dbReference type="Proteomes" id="UP000800200">
    <property type="component" value="Unassembled WGS sequence"/>
</dbReference>
<dbReference type="AlphaFoldDB" id="A0A6A6DXR2"/>
<sequence>YINNILFNYLNNFCTAFMDNILIYFKNLLEYNVHVLDIYKSEFNIMFIKFLKFIISTLGIAMDLEKITIIKD</sequence>
<feature type="non-terminal residue" evidence="1">
    <location>
        <position position="1"/>
    </location>
</feature>
<organism evidence="1 2">
    <name type="scientific">Zopfia rhizophila CBS 207.26</name>
    <dbReference type="NCBI Taxonomy" id="1314779"/>
    <lineage>
        <taxon>Eukaryota</taxon>
        <taxon>Fungi</taxon>
        <taxon>Dikarya</taxon>
        <taxon>Ascomycota</taxon>
        <taxon>Pezizomycotina</taxon>
        <taxon>Dothideomycetes</taxon>
        <taxon>Dothideomycetes incertae sedis</taxon>
        <taxon>Zopfiaceae</taxon>
        <taxon>Zopfia</taxon>
    </lineage>
</organism>
<dbReference type="SUPFAM" id="SSF56672">
    <property type="entry name" value="DNA/RNA polymerases"/>
    <property type="match status" value="1"/>
</dbReference>
<gene>
    <name evidence="1" type="ORF">K469DRAFT_582544</name>
</gene>
<evidence type="ECO:0000313" key="2">
    <source>
        <dbReference type="Proteomes" id="UP000800200"/>
    </source>
</evidence>